<gene>
    <name evidence="6" type="primary">dmlR_8</name>
    <name evidence="6" type="ORF">PSEWESI4_03012</name>
</gene>
<dbReference type="Gene3D" id="1.10.10.10">
    <property type="entry name" value="Winged helix-like DNA-binding domain superfamily/Winged helix DNA-binding domain"/>
    <property type="match status" value="1"/>
</dbReference>
<dbReference type="InterPro" id="IPR000847">
    <property type="entry name" value="LysR_HTH_N"/>
</dbReference>
<dbReference type="GO" id="GO:0006351">
    <property type="term" value="P:DNA-templated transcription"/>
    <property type="evidence" value="ECO:0007669"/>
    <property type="project" value="TreeGrafter"/>
</dbReference>
<organism evidence="6 7">
    <name type="scientific">Zestomonas carbonaria</name>
    <dbReference type="NCBI Taxonomy" id="2762745"/>
    <lineage>
        <taxon>Bacteria</taxon>
        <taxon>Pseudomonadati</taxon>
        <taxon>Pseudomonadota</taxon>
        <taxon>Gammaproteobacteria</taxon>
        <taxon>Pseudomonadales</taxon>
        <taxon>Pseudomonadaceae</taxon>
        <taxon>Zestomonas</taxon>
    </lineage>
</organism>
<dbReference type="SUPFAM" id="SSF46785">
    <property type="entry name" value="Winged helix' DNA-binding domain"/>
    <property type="match status" value="1"/>
</dbReference>
<dbReference type="PANTHER" id="PTHR30537:SF5">
    <property type="entry name" value="HTH-TYPE TRANSCRIPTIONAL ACTIVATOR TTDR-RELATED"/>
    <property type="match status" value="1"/>
</dbReference>
<dbReference type="AlphaFoldDB" id="A0A7U7EPH7"/>
<dbReference type="RefSeq" id="WP_187672038.1">
    <property type="nucleotide sequence ID" value="NZ_CAJFCI010000059.1"/>
</dbReference>
<feature type="domain" description="HTH lysR-type" evidence="5">
    <location>
        <begin position="1"/>
        <end position="59"/>
    </location>
</feature>
<dbReference type="Pfam" id="PF03466">
    <property type="entry name" value="LysR_substrate"/>
    <property type="match status" value="1"/>
</dbReference>
<evidence type="ECO:0000313" key="6">
    <source>
        <dbReference type="EMBL" id="CAD5108720.1"/>
    </source>
</evidence>
<dbReference type="Pfam" id="PF00126">
    <property type="entry name" value="HTH_1"/>
    <property type="match status" value="1"/>
</dbReference>
<dbReference type="GO" id="GO:0043565">
    <property type="term" value="F:sequence-specific DNA binding"/>
    <property type="evidence" value="ECO:0007669"/>
    <property type="project" value="TreeGrafter"/>
</dbReference>
<comment type="caution">
    <text evidence="6">The sequence shown here is derived from an EMBL/GenBank/DDBJ whole genome shotgun (WGS) entry which is preliminary data.</text>
</comment>
<keyword evidence="3" id="KW-0238">DNA-binding</keyword>
<dbReference type="EMBL" id="CAJFCI010000059">
    <property type="protein sequence ID" value="CAD5108720.1"/>
    <property type="molecule type" value="Genomic_DNA"/>
</dbReference>
<dbReference type="SUPFAM" id="SSF53850">
    <property type="entry name" value="Periplasmic binding protein-like II"/>
    <property type="match status" value="1"/>
</dbReference>
<evidence type="ECO:0000256" key="2">
    <source>
        <dbReference type="ARBA" id="ARBA00023015"/>
    </source>
</evidence>
<dbReference type="FunFam" id="1.10.10.10:FF:000001">
    <property type="entry name" value="LysR family transcriptional regulator"/>
    <property type="match status" value="1"/>
</dbReference>
<dbReference type="InterPro" id="IPR058163">
    <property type="entry name" value="LysR-type_TF_proteobact-type"/>
</dbReference>
<name>A0A7U7EPH7_9GAMM</name>
<dbReference type="PANTHER" id="PTHR30537">
    <property type="entry name" value="HTH-TYPE TRANSCRIPTIONAL REGULATOR"/>
    <property type="match status" value="1"/>
</dbReference>
<keyword evidence="7" id="KW-1185">Reference proteome</keyword>
<dbReference type="PROSITE" id="PS50931">
    <property type="entry name" value="HTH_LYSR"/>
    <property type="match status" value="1"/>
</dbReference>
<dbReference type="InterPro" id="IPR036390">
    <property type="entry name" value="WH_DNA-bd_sf"/>
</dbReference>
<accession>A0A7U7EPH7</accession>
<comment type="similarity">
    <text evidence="1">Belongs to the LysR transcriptional regulatory family.</text>
</comment>
<sequence length="325" mass="35597">MDTLQAMRAFVSVAETGSFTAAAKQLNTTVAQVSRGVSGLETRLRARLLNRTTRRIALTEAGERYLLRCEQILAYVEDAEAEAGDAHARPAGRLRVHSMTGIGQHYVIRAIAEYRKQFPEVSVDLTMANRVPDLLDEGYDVAVVVATELPDSGLVSRRIGKTYSILCASPDYLASRGQPKVLADLAEHDCLRLLSPVMSLDKWLFDGPYGQEMIALAPSPFQVNVGDGMTEAIRCGMGIGVLPVYSAIAGLRDGSLVRVLPHYRMQRLNVYALYPSRQYLDAKIKTWVEFLHDRLPTALEADEEIVSRGCDGNGKARATDGVKGA</sequence>
<dbReference type="InterPro" id="IPR036388">
    <property type="entry name" value="WH-like_DNA-bd_sf"/>
</dbReference>
<dbReference type="CDD" id="cd08422">
    <property type="entry name" value="PBP2_CrgA_like"/>
    <property type="match status" value="1"/>
</dbReference>
<reference evidence="6 7" key="1">
    <citation type="submission" date="2020-08" db="EMBL/GenBank/DDBJ databases">
        <authorList>
            <person name="Criscuolo A."/>
        </authorList>
    </citation>
    <scope>NUCLEOTIDE SEQUENCE [LARGE SCALE GENOMIC DNA]</scope>
    <source>
        <strain evidence="6">CIP111764</strain>
    </source>
</reference>
<dbReference type="GO" id="GO:0003700">
    <property type="term" value="F:DNA-binding transcription factor activity"/>
    <property type="evidence" value="ECO:0007669"/>
    <property type="project" value="InterPro"/>
</dbReference>
<dbReference type="Proteomes" id="UP000583387">
    <property type="component" value="Unassembled WGS sequence"/>
</dbReference>
<dbReference type="Gene3D" id="3.40.190.290">
    <property type="match status" value="1"/>
</dbReference>
<protein>
    <submittedName>
        <fullName evidence="6">HTH-type transcriptional regulator DmlR</fullName>
    </submittedName>
</protein>
<keyword evidence="4" id="KW-0804">Transcription</keyword>
<evidence type="ECO:0000259" key="5">
    <source>
        <dbReference type="PROSITE" id="PS50931"/>
    </source>
</evidence>
<evidence type="ECO:0000256" key="1">
    <source>
        <dbReference type="ARBA" id="ARBA00009437"/>
    </source>
</evidence>
<dbReference type="InterPro" id="IPR005119">
    <property type="entry name" value="LysR_subst-bd"/>
</dbReference>
<evidence type="ECO:0000256" key="4">
    <source>
        <dbReference type="ARBA" id="ARBA00023163"/>
    </source>
</evidence>
<evidence type="ECO:0000256" key="3">
    <source>
        <dbReference type="ARBA" id="ARBA00023125"/>
    </source>
</evidence>
<proteinExistence type="inferred from homology"/>
<keyword evidence="2" id="KW-0805">Transcription regulation</keyword>
<evidence type="ECO:0000313" key="7">
    <source>
        <dbReference type="Proteomes" id="UP000583387"/>
    </source>
</evidence>